<dbReference type="GO" id="GO:0003978">
    <property type="term" value="F:UDP-glucose 4-epimerase activity"/>
    <property type="evidence" value="ECO:0007669"/>
    <property type="project" value="UniProtKB-UniRule"/>
</dbReference>
<evidence type="ECO:0000256" key="7">
    <source>
        <dbReference type="ARBA" id="ARBA00023027"/>
    </source>
</evidence>
<comment type="cofactor">
    <cofactor evidence="2 10">
        <name>NAD(+)</name>
        <dbReference type="ChEBI" id="CHEBI:57540"/>
    </cofactor>
</comment>
<dbReference type="Gene3D" id="3.90.25.10">
    <property type="entry name" value="UDP-galactose 4-epimerase, domain 1"/>
    <property type="match status" value="1"/>
</dbReference>
<evidence type="ECO:0000256" key="10">
    <source>
        <dbReference type="RuleBase" id="RU366046"/>
    </source>
</evidence>
<evidence type="ECO:0000256" key="1">
    <source>
        <dbReference type="ARBA" id="ARBA00000083"/>
    </source>
</evidence>
<keyword evidence="10" id="KW-0119">Carbohydrate metabolism</keyword>
<dbReference type="GO" id="GO:0006012">
    <property type="term" value="P:galactose metabolic process"/>
    <property type="evidence" value="ECO:0007669"/>
    <property type="project" value="UniProtKB-UniPathway"/>
</dbReference>
<organism evidence="12 13">
    <name type="scientific">Cardiobacterium hominis</name>
    <dbReference type="NCBI Taxonomy" id="2718"/>
    <lineage>
        <taxon>Bacteria</taxon>
        <taxon>Pseudomonadati</taxon>
        <taxon>Pseudomonadota</taxon>
        <taxon>Gammaproteobacteria</taxon>
        <taxon>Cardiobacteriales</taxon>
        <taxon>Cardiobacteriaceae</taxon>
        <taxon>Cardiobacterium</taxon>
    </lineage>
</organism>
<keyword evidence="9 10" id="KW-0413">Isomerase</keyword>
<evidence type="ECO:0000313" key="12">
    <source>
        <dbReference type="EMBL" id="SAY97113.1"/>
    </source>
</evidence>
<comment type="similarity">
    <text evidence="4 10">Belongs to the NAD(P)-dependent epimerase/dehydratase family.</text>
</comment>
<evidence type="ECO:0000256" key="8">
    <source>
        <dbReference type="ARBA" id="ARBA00023144"/>
    </source>
</evidence>
<feature type="domain" description="NAD-dependent epimerase/dehydratase" evidence="11">
    <location>
        <begin position="2"/>
        <end position="262"/>
    </location>
</feature>
<evidence type="ECO:0000256" key="5">
    <source>
        <dbReference type="ARBA" id="ARBA00013189"/>
    </source>
</evidence>
<dbReference type="EMBL" id="FKLO01000050">
    <property type="protein sequence ID" value="SAY97113.1"/>
    <property type="molecule type" value="Genomic_DNA"/>
</dbReference>
<evidence type="ECO:0000256" key="3">
    <source>
        <dbReference type="ARBA" id="ARBA00004947"/>
    </source>
</evidence>
<evidence type="ECO:0000313" key="13">
    <source>
        <dbReference type="Proteomes" id="UP000190837"/>
    </source>
</evidence>
<proteinExistence type="inferred from homology"/>
<dbReference type="CDD" id="cd05247">
    <property type="entry name" value="UDP_G4E_1_SDR_e"/>
    <property type="match status" value="1"/>
</dbReference>
<sequence>MILVTGGAGYIGSHTVLVLLQAGHDVIVLDNLVNSSAESIRRVGTLAGKTATFIEGDIRDRAALDALFARYPITSVIHFAGLKAVGESVEKPLPYYENNVSGSITLFEAMAAAGVKRIVFSSSATVYGEAGGEREYREDMPIGVPSSPYGQSKVMIEQILRDTARADDDWSVALLRYFNPVGAHASGDIGEDPQGIPNNLVPYISQVAVGRLERLSIYGNDYDTPDGTCLRDYIHVMDLAEGHVKALQGIDGKTGVFTWNLGSGKPSSVLDVLHAYEKACGKAIPYQFAPRRAGDLPAFWANPDKAAKELGWRTSRSLDDMVADTWRWQQKNPMGYR</sequence>
<protein>
    <recommendedName>
        <fullName evidence="6 10">UDP-glucose 4-epimerase</fullName>
        <ecNumber evidence="5 10">5.1.3.2</ecNumber>
    </recommendedName>
</protein>
<dbReference type="NCBIfam" id="NF007956">
    <property type="entry name" value="PRK10675.1"/>
    <property type="match status" value="1"/>
</dbReference>
<dbReference type="GO" id="GO:0005829">
    <property type="term" value="C:cytosol"/>
    <property type="evidence" value="ECO:0007669"/>
    <property type="project" value="TreeGrafter"/>
</dbReference>
<reference evidence="13" key="1">
    <citation type="submission" date="2016-04" db="EMBL/GenBank/DDBJ databases">
        <authorList>
            <person name="Tagini F."/>
        </authorList>
    </citation>
    <scope>NUCLEOTIDE SEQUENCE [LARGE SCALE GENOMIC DNA]</scope>
    <source>
        <strain evidence="13">CHUV0807</strain>
    </source>
</reference>
<keyword evidence="8" id="KW-0299">Galactose metabolism</keyword>
<dbReference type="InterPro" id="IPR001509">
    <property type="entry name" value="Epimerase_deHydtase"/>
</dbReference>
<dbReference type="EC" id="5.1.3.2" evidence="5 10"/>
<dbReference type="Proteomes" id="UP000190837">
    <property type="component" value="Unassembled WGS sequence"/>
</dbReference>
<dbReference type="UniPathway" id="UPA00214"/>
<dbReference type="Gene3D" id="3.40.50.720">
    <property type="entry name" value="NAD(P)-binding Rossmann-like Domain"/>
    <property type="match status" value="1"/>
</dbReference>
<dbReference type="PRINTS" id="PR01713">
    <property type="entry name" value="NUCEPIMERASE"/>
</dbReference>
<name>A0A1C3HP66_9GAMM</name>
<dbReference type="NCBIfam" id="TIGR01179">
    <property type="entry name" value="galE"/>
    <property type="match status" value="1"/>
</dbReference>
<dbReference type="Pfam" id="PF01370">
    <property type="entry name" value="Epimerase"/>
    <property type="match status" value="1"/>
</dbReference>
<evidence type="ECO:0000259" key="11">
    <source>
        <dbReference type="Pfam" id="PF01370"/>
    </source>
</evidence>
<dbReference type="InterPro" id="IPR005886">
    <property type="entry name" value="UDP_G4E"/>
</dbReference>
<gene>
    <name evidence="12" type="ORF">CHUV0807_1521</name>
</gene>
<accession>A0A1C3HP66</accession>
<evidence type="ECO:0000256" key="6">
    <source>
        <dbReference type="ARBA" id="ARBA00018569"/>
    </source>
</evidence>
<comment type="subunit">
    <text evidence="10">Homodimer.</text>
</comment>
<dbReference type="InterPro" id="IPR036291">
    <property type="entry name" value="NAD(P)-bd_dom_sf"/>
</dbReference>
<dbReference type="PANTHER" id="PTHR43725:SF47">
    <property type="entry name" value="UDP-GLUCOSE 4-EPIMERASE"/>
    <property type="match status" value="1"/>
</dbReference>
<keyword evidence="7 10" id="KW-0520">NAD</keyword>
<comment type="catalytic activity">
    <reaction evidence="1 10">
        <text>UDP-alpha-D-glucose = UDP-alpha-D-galactose</text>
        <dbReference type="Rhea" id="RHEA:22168"/>
        <dbReference type="ChEBI" id="CHEBI:58885"/>
        <dbReference type="ChEBI" id="CHEBI:66914"/>
        <dbReference type="EC" id="5.1.3.2"/>
    </reaction>
</comment>
<dbReference type="RefSeq" id="WP_079540924.1">
    <property type="nucleotide sequence ID" value="NZ_FKLO01000050.1"/>
</dbReference>
<dbReference type="PANTHER" id="PTHR43725">
    <property type="entry name" value="UDP-GLUCOSE 4-EPIMERASE"/>
    <property type="match status" value="1"/>
</dbReference>
<evidence type="ECO:0000256" key="4">
    <source>
        <dbReference type="ARBA" id="ARBA00007637"/>
    </source>
</evidence>
<dbReference type="AlphaFoldDB" id="A0A1C3HP66"/>
<dbReference type="SUPFAM" id="SSF51735">
    <property type="entry name" value="NAD(P)-binding Rossmann-fold domains"/>
    <property type="match status" value="1"/>
</dbReference>
<evidence type="ECO:0000256" key="2">
    <source>
        <dbReference type="ARBA" id="ARBA00001911"/>
    </source>
</evidence>
<evidence type="ECO:0000256" key="9">
    <source>
        <dbReference type="ARBA" id="ARBA00023235"/>
    </source>
</evidence>
<comment type="pathway">
    <text evidence="3 10">Carbohydrate metabolism; galactose metabolism.</text>
</comment>